<dbReference type="RefSeq" id="WP_198766513.1">
    <property type="nucleotide sequence ID" value="NZ_JAEACF010000001.1"/>
</dbReference>
<name>A0ABV2LLE3_9BACL</name>
<comment type="caution">
    <text evidence="3">The sequence shown here is derived from an EMBL/GenBank/DDBJ whole genome shotgun (WGS) entry which is preliminary data.</text>
</comment>
<evidence type="ECO:0000256" key="1">
    <source>
        <dbReference type="ARBA" id="ARBA00008635"/>
    </source>
</evidence>
<dbReference type="SUPFAM" id="SSF109854">
    <property type="entry name" value="DinB/YfiT-like putative metalloenzymes"/>
    <property type="match status" value="1"/>
</dbReference>
<reference evidence="3 4" key="1">
    <citation type="submission" date="2024-06" db="EMBL/GenBank/DDBJ databases">
        <title>Genomic Encyclopedia of Type Strains, Phase IV (KMG-IV): sequencing the most valuable type-strain genomes for metagenomic binning, comparative biology and taxonomic classification.</title>
        <authorList>
            <person name="Goeker M."/>
        </authorList>
    </citation>
    <scope>NUCLEOTIDE SEQUENCE [LARGE SCALE GENOMIC DNA]</scope>
    <source>
        <strain evidence="3 4">DSM 100124</strain>
    </source>
</reference>
<dbReference type="Proteomes" id="UP001549097">
    <property type="component" value="Unassembled WGS sequence"/>
</dbReference>
<sequence>MTHHAMKMYDYHVWANKELFHRLSELGNDVYHQTVQSVFPSISKVVSHMSIVDQLWFHIISGINMTEALEIEKVESDTKSIEEIIKMFNESTNQYREYLNNQVDLDKILILDTPWAGRRETSISEMLMHISTHGVYHRGNITAMLRQNGYSSVTTDLTSYWYSDQ</sequence>
<organism evidence="3 4">
    <name type="scientific">Fictibacillus halophilus</name>
    <dbReference type="NCBI Taxonomy" id="1610490"/>
    <lineage>
        <taxon>Bacteria</taxon>
        <taxon>Bacillati</taxon>
        <taxon>Bacillota</taxon>
        <taxon>Bacilli</taxon>
        <taxon>Bacillales</taxon>
        <taxon>Fictibacillaceae</taxon>
        <taxon>Fictibacillus</taxon>
    </lineage>
</organism>
<keyword evidence="4" id="KW-1185">Reference proteome</keyword>
<dbReference type="Gene3D" id="1.20.120.450">
    <property type="entry name" value="dinb family like domain"/>
    <property type="match status" value="1"/>
</dbReference>
<proteinExistence type="inferred from homology"/>
<dbReference type="Pfam" id="PF05163">
    <property type="entry name" value="DinB"/>
    <property type="match status" value="1"/>
</dbReference>
<gene>
    <name evidence="3" type="ORF">ABID52_002992</name>
</gene>
<evidence type="ECO:0000313" key="4">
    <source>
        <dbReference type="Proteomes" id="UP001549097"/>
    </source>
</evidence>
<dbReference type="InterPro" id="IPR007837">
    <property type="entry name" value="DinB"/>
</dbReference>
<accession>A0ABV2LLE3</accession>
<dbReference type="PANTHER" id="PTHR37302">
    <property type="entry name" value="SLR1116 PROTEIN"/>
    <property type="match status" value="1"/>
</dbReference>
<evidence type="ECO:0000313" key="3">
    <source>
        <dbReference type="EMBL" id="MET3729411.1"/>
    </source>
</evidence>
<comment type="similarity">
    <text evidence="1">Belongs to the DinB family.</text>
</comment>
<evidence type="ECO:0000256" key="2">
    <source>
        <dbReference type="ARBA" id="ARBA00022723"/>
    </source>
</evidence>
<dbReference type="EMBL" id="JBEPMP010000001">
    <property type="protein sequence ID" value="MET3729411.1"/>
    <property type="molecule type" value="Genomic_DNA"/>
</dbReference>
<dbReference type="PANTHER" id="PTHR37302:SF1">
    <property type="entry name" value="PROTEIN DINB"/>
    <property type="match status" value="1"/>
</dbReference>
<keyword evidence="2" id="KW-0479">Metal-binding</keyword>
<protein>
    <submittedName>
        <fullName evidence="3">Damage-inducible protein DinB</fullName>
    </submittedName>
</protein>
<dbReference type="InterPro" id="IPR034660">
    <property type="entry name" value="DinB/YfiT-like"/>
</dbReference>